<evidence type="ECO:0000259" key="12">
    <source>
        <dbReference type="PROSITE" id="PS51371"/>
    </source>
</evidence>
<sequence length="420" mass="47443">MDSDSSSIYLILIIISIILSGFFSATETAFSSYNRIRMKNLSEKGHKNASLALKLSERYDVILSTILIGNNIVNILSASLATILFVSLLGQEIGATIATVVITIVVLIFGEVTPKSIAKEYPEKFAMFSAPIVLVLEKVFLPFNFFFKQWKVLMSKIVKPNEDRSITEEELLTIVDEAQEGGGINETEGTLIRSAIEFSELEAIDIYTPRIDIECLPIDATIEEIQKVFVETGYSRLPVYEGNIDHIIGIINHKDFYNHVYTSHKNIQDIIKPALYITKNKKIDALLKELQVKKMHIAIVLDEFGGTVGLVTLEDILEELVGEIWDEHDTIVHEIEKISDHEYLVMGNANVEKFFELIGRDEELDVLTVNGWVVETIGHLPTEKEVYQSNDIKFEIIKMNGKRIEQVKITLIPSADELYM</sequence>
<evidence type="ECO:0000256" key="2">
    <source>
        <dbReference type="ARBA" id="ARBA00006337"/>
    </source>
</evidence>
<feature type="domain" description="CNNM transmembrane" evidence="13">
    <location>
        <begin position="2"/>
        <end position="188"/>
    </location>
</feature>
<evidence type="ECO:0000313" key="15">
    <source>
        <dbReference type="Proteomes" id="UP001177160"/>
    </source>
</evidence>
<keyword evidence="4 10" id="KW-0812">Transmembrane</keyword>
<dbReference type="Pfam" id="PF00571">
    <property type="entry name" value="CBS"/>
    <property type="match status" value="2"/>
</dbReference>
<dbReference type="InterPro" id="IPR002550">
    <property type="entry name" value="CNNM"/>
</dbReference>
<dbReference type="InterPro" id="IPR044751">
    <property type="entry name" value="Ion_transp-like_CBS"/>
</dbReference>
<dbReference type="SUPFAM" id="SSF54631">
    <property type="entry name" value="CBS-domain pair"/>
    <property type="match status" value="1"/>
</dbReference>
<dbReference type="EMBL" id="JAOVQM010000002">
    <property type="protein sequence ID" value="MCV2231895.1"/>
    <property type="molecule type" value="Genomic_DNA"/>
</dbReference>
<feature type="transmembrane region" description="Helical" evidence="11">
    <location>
        <begin position="93"/>
        <end position="113"/>
    </location>
</feature>
<evidence type="ECO:0000256" key="9">
    <source>
        <dbReference type="PROSITE-ProRule" id="PRU00703"/>
    </source>
</evidence>
<evidence type="ECO:0000256" key="4">
    <source>
        <dbReference type="ARBA" id="ARBA00022692"/>
    </source>
</evidence>
<dbReference type="RefSeq" id="WP_263608048.1">
    <property type="nucleotide sequence ID" value="NZ_JAOVQM010000002.1"/>
</dbReference>
<keyword evidence="7 9" id="KW-0129">CBS domain</keyword>
<dbReference type="Pfam" id="PF03471">
    <property type="entry name" value="CorC_HlyC"/>
    <property type="match status" value="1"/>
</dbReference>
<gene>
    <name evidence="14" type="ORF">N7548_03535</name>
</gene>
<dbReference type="SMART" id="SM01091">
    <property type="entry name" value="CorC_HlyC"/>
    <property type="match status" value="1"/>
</dbReference>
<feature type="transmembrane region" description="Helical" evidence="11">
    <location>
        <begin position="6"/>
        <end position="30"/>
    </location>
</feature>
<evidence type="ECO:0000313" key="14">
    <source>
        <dbReference type="EMBL" id="MCV2231895.1"/>
    </source>
</evidence>
<keyword evidence="8 10" id="KW-0472">Membrane</keyword>
<dbReference type="SUPFAM" id="SSF56176">
    <property type="entry name" value="FAD-binding/transporter-associated domain-like"/>
    <property type="match status" value="1"/>
</dbReference>
<keyword evidence="15" id="KW-1185">Reference proteome</keyword>
<feature type="domain" description="CBS" evidence="12">
    <location>
        <begin position="207"/>
        <end position="266"/>
    </location>
</feature>
<evidence type="ECO:0000256" key="5">
    <source>
        <dbReference type="ARBA" id="ARBA00022737"/>
    </source>
</evidence>
<evidence type="ECO:0000256" key="8">
    <source>
        <dbReference type="ARBA" id="ARBA00023136"/>
    </source>
</evidence>
<reference evidence="14" key="1">
    <citation type="submission" date="2022-09" db="EMBL/GenBank/DDBJ databases">
        <title>Novel Mycoplasma species identified in domestic and wild animals.</title>
        <authorList>
            <person name="Volokhov D.V."/>
            <person name="Furtak V.A."/>
            <person name="Zagorodnyaya T.A."/>
        </authorList>
    </citation>
    <scope>NUCLEOTIDE SEQUENCE</scope>
    <source>
        <strain evidence="14">Oakley</strain>
    </source>
</reference>
<keyword evidence="6 10" id="KW-1133">Transmembrane helix</keyword>
<dbReference type="Proteomes" id="UP001177160">
    <property type="component" value="Unassembled WGS sequence"/>
</dbReference>
<dbReference type="InterPro" id="IPR005170">
    <property type="entry name" value="Transptr-assoc_dom"/>
</dbReference>
<dbReference type="Gene3D" id="3.10.580.10">
    <property type="entry name" value="CBS-domain"/>
    <property type="match status" value="1"/>
</dbReference>
<protein>
    <submittedName>
        <fullName evidence="14">Hemolysin family protein</fullName>
    </submittedName>
</protein>
<dbReference type="InterPro" id="IPR016169">
    <property type="entry name" value="FAD-bd_PCMH_sub2"/>
</dbReference>
<feature type="domain" description="CBS" evidence="12">
    <location>
        <begin position="270"/>
        <end position="327"/>
    </location>
</feature>
<evidence type="ECO:0000256" key="11">
    <source>
        <dbReference type="SAM" id="Phobius"/>
    </source>
</evidence>
<evidence type="ECO:0000259" key="13">
    <source>
        <dbReference type="PROSITE" id="PS51846"/>
    </source>
</evidence>
<dbReference type="InterPro" id="IPR046342">
    <property type="entry name" value="CBS_dom_sf"/>
</dbReference>
<evidence type="ECO:0000256" key="10">
    <source>
        <dbReference type="PROSITE-ProRule" id="PRU01193"/>
    </source>
</evidence>
<dbReference type="Pfam" id="PF01595">
    <property type="entry name" value="CNNM"/>
    <property type="match status" value="1"/>
</dbReference>
<dbReference type="InterPro" id="IPR000644">
    <property type="entry name" value="CBS_dom"/>
</dbReference>
<dbReference type="PANTHER" id="PTHR22777:SF32">
    <property type="entry name" value="UPF0053 INNER MEMBRANE PROTEIN YFJD"/>
    <property type="match status" value="1"/>
</dbReference>
<evidence type="ECO:0000256" key="7">
    <source>
        <dbReference type="ARBA" id="ARBA00023122"/>
    </source>
</evidence>
<comment type="caution">
    <text evidence="14">The sequence shown here is derived from an EMBL/GenBank/DDBJ whole genome shotgun (WGS) entry which is preliminary data.</text>
</comment>
<evidence type="ECO:0000256" key="1">
    <source>
        <dbReference type="ARBA" id="ARBA00004651"/>
    </source>
</evidence>
<dbReference type="Gene3D" id="3.30.465.10">
    <property type="match status" value="1"/>
</dbReference>
<keyword evidence="3" id="KW-1003">Cell membrane</keyword>
<dbReference type="SMART" id="SM00116">
    <property type="entry name" value="CBS"/>
    <property type="match status" value="2"/>
</dbReference>
<organism evidence="14 15">
    <name type="scientific">Paracholeplasma manati</name>
    <dbReference type="NCBI Taxonomy" id="591373"/>
    <lineage>
        <taxon>Bacteria</taxon>
        <taxon>Bacillati</taxon>
        <taxon>Mycoplasmatota</taxon>
        <taxon>Mollicutes</taxon>
        <taxon>Acholeplasmatales</taxon>
        <taxon>Acholeplasmataceae</taxon>
        <taxon>Paracholeplasma</taxon>
    </lineage>
</organism>
<dbReference type="PANTHER" id="PTHR22777">
    <property type="entry name" value="HEMOLYSIN-RELATED"/>
    <property type="match status" value="1"/>
</dbReference>
<name>A0ABT2Y572_9MOLU</name>
<comment type="similarity">
    <text evidence="2">Belongs to the UPF0053 family.</text>
</comment>
<feature type="transmembrane region" description="Helical" evidence="11">
    <location>
        <begin position="125"/>
        <end position="147"/>
    </location>
</feature>
<dbReference type="PROSITE" id="PS51371">
    <property type="entry name" value="CBS"/>
    <property type="match status" value="2"/>
</dbReference>
<dbReference type="CDD" id="cd04590">
    <property type="entry name" value="CBS_pair_CorC_HlyC_assoc"/>
    <property type="match status" value="1"/>
</dbReference>
<dbReference type="PROSITE" id="PS51846">
    <property type="entry name" value="CNNM"/>
    <property type="match status" value="1"/>
</dbReference>
<proteinExistence type="inferred from homology"/>
<keyword evidence="5" id="KW-0677">Repeat</keyword>
<evidence type="ECO:0000256" key="6">
    <source>
        <dbReference type="ARBA" id="ARBA00022989"/>
    </source>
</evidence>
<dbReference type="InterPro" id="IPR036318">
    <property type="entry name" value="FAD-bd_PCMH-like_sf"/>
</dbReference>
<feature type="transmembrane region" description="Helical" evidence="11">
    <location>
        <begin position="61"/>
        <end position="87"/>
    </location>
</feature>
<comment type="subcellular location">
    <subcellularLocation>
        <location evidence="1">Cell membrane</location>
        <topology evidence="1">Multi-pass membrane protein</topology>
    </subcellularLocation>
</comment>
<evidence type="ECO:0000256" key="3">
    <source>
        <dbReference type="ARBA" id="ARBA00022475"/>
    </source>
</evidence>
<accession>A0ABT2Y572</accession>